<dbReference type="Gene3D" id="3.30.2350.10">
    <property type="entry name" value="Pseudouridine synthase"/>
    <property type="match status" value="1"/>
</dbReference>
<gene>
    <name evidence="5" type="primary">truB</name>
    <name evidence="8" type="ORF">CJ199_07030</name>
</gene>
<dbReference type="InterPro" id="IPR014780">
    <property type="entry name" value="tRNA_psdUridine_synth_TruB"/>
</dbReference>
<dbReference type="InterPro" id="IPR032819">
    <property type="entry name" value="TruB_C"/>
</dbReference>
<comment type="function">
    <text evidence="5">Responsible for synthesis of pseudouridine from uracil-55 in the psi GC loop of transfer RNAs.</text>
</comment>
<comment type="similarity">
    <text evidence="2 5">Belongs to the pseudouridine synthase TruB family. Type 1 subfamily.</text>
</comment>
<dbReference type="GO" id="GO:0031119">
    <property type="term" value="P:tRNA pseudouridine synthesis"/>
    <property type="evidence" value="ECO:0007669"/>
    <property type="project" value="UniProtKB-UniRule"/>
</dbReference>
<evidence type="ECO:0000313" key="9">
    <source>
        <dbReference type="Proteomes" id="UP000235598"/>
    </source>
</evidence>
<dbReference type="InterPro" id="IPR020103">
    <property type="entry name" value="PsdUridine_synth_cat_dom_sf"/>
</dbReference>
<dbReference type="Pfam" id="PF01509">
    <property type="entry name" value="TruB_N"/>
    <property type="match status" value="1"/>
</dbReference>
<proteinExistence type="inferred from homology"/>
<evidence type="ECO:0000259" key="7">
    <source>
        <dbReference type="Pfam" id="PF16198"/>
    </source>
</evidence>
<feature type="active site" description="Nucleophile" evidence="5">
    <location>
        <position position="43"/>
    </location>
</feature>
<protein>
    <recommendedName>
        <fullName evidence="5">tRNA pseudouridine synthase B</fullName>
        <ecNumber evidence="5">5.4.99.25</ecNumber>
    </recommendedName>
    <alternativeName>
        <fullName evidence="5">tRNA pseudouridine(55) synthase</fullName>
        <shortName evidence="5">Psi55 synthase</shortName>
    </alternativeName>
    <alternativeName>
        <fullName evidence="5">tRNA pseudouridylate synthase</fullName>
    </alternativeName>
    <alternativeName>
        <fullName evidence="5">tRNA-uridine isomerase</fullName>
    </alternativeName>
</protein>
<sequence length="320" mass="33547">MGASAPTGILVVDKPGGMSSHAVVSRVRKWFGTSKVGHAGTLDPMATGVLVLGLGKGTRLLTYLVGADKTYSATIRLGVGTPTDDADSAPDRFAPADAIRNVDQASIARGVERLTGHIEQVPSAVSAIKVDGKRAYDLVRAGEDVQLKARTVTVSRFEVSAPELRACEYDASPACECVDLEASVDCSSGTYIRALARDLGDSLGVYGHLTQLRRDRVGPFTLDRAVKLPSYEALGERVEPAPLISLAEVASAVLPTVELSREQAVDVAHGKFIDMPAGSGERVCAGLYDGILVAVLESRAGGRALKAATGFAQPAELNNY</sequence>
<dbReference type="RefSeq" id="WP_102238764.1">
    <property type="nucleotide sequence ID" value="NZ_PNHK01000002.1"/>
</dbReference>
<organism evidence="8 9">
    <name type="scientific">Brevibacterium paucivorans</name>
    <dbReference type="NCBI Taxonomy" id="170994"/>
    <lineage>
        <taxon>Bacteria</taxon>
        <taxon>Bacillati</taxon>
        <taxon>Actinomycetota</taxon>
        <taxon>Actinomycetes</taxon>
        <taxon>Micrococcales</taxon>
        <taxon>Brevibacteriaceae</taxon>
        <taxon>Brevibacterium</taxon>
    </lineage>
</organism>
<dbReference type="EC" id="5.4.99.25" evidence="5"/>
<dbReference type="GO" id="GO:1990481">
    <property type="term" value="P:mRNA pseudouridine synthesis"/>
    <property type="evidence" value="ECO:0007669"/>
    <property type="project" value="TreeGrafter"/>
</dbReference>
<dbReference type="AlphaFoldDB" id="A0A2N6VNS8"/>
<dbReference type="GO" id="GO:0160148">
    <property type="term" value="F:tRNA pseudouridine(55) synthase activity"/>
    <property type="evidence" value="ECO:0007669"/>
    <property type="project" value="UniProtKB-EC"/>
</dbReference>
<evidence type="ECO:0000256" key="4">
    <source>
        <dbReference type="ARBA" id="ARBA00023235"/>
    </source>
</evidence>
<dbReference type="Proteomes" id="UP000235598">
    <property type="component" value="Unassembled WGS sequence"/>
</dbReference>
<keyword evidence="3 5" id="KW-0819">tRNA processing</keyword>
<dbReference type="CDD" id="cd02573">
    <property type="entry name" value="PseudoU_synth_EcTruB"/>
    <property type="match status" value="1"/>
</dbReference>
<dbReference type="SUPFAM" id="SSF55120">
    <property type="entry name" value="Pseudouridine synthase"/>
    <property type="match status" value="1"/>
</dbReference>
<dbReference type="HAMAP" id="MF_01080">
    <property type="entry name" value="TruB_bact"/>
    <property type="match status" value="1"/>
</dbReference>
<comment type="caution">
    <text evidence="8">The sequence shown here is derived from an EMBL/GenBank/DDBJ whole genome shotgun (WGS) entry which is preliminary data.</text>
</comment>
<feature type="domain" description="Pseudouridine synthase II N-terminal" evidence="6">
    <location>
        <begin position="28"/>
        <end position="192"/>
    </location>
</feature>
<dbReference type="InterPro" id="IPR002501">
    <property type="entry name" value="PsdUridine_synth_N"/>
</dbReference>
<dbReference type="PANTHER" id="PTHR13767">
    <property type="entry name" value="TRNA-PSEUDOURIDINE SYNTHASE"/>
    <property type="match status" value="1"/>
</dbReference>
<dbReference type="NCBIfam" id="TIGR00431">
    <property type="entry name" value="TruB"/>
    <property type="match status" value="1"/>
</dbReference>
<name>A0A2N6VNS8_9MICO</name>
<dbReference type="Pfam" id="PF16198">
    <property type="entry name" value="TruB_C_2"/>
    <property type="match status" value="1"/>
</dbReference>
<evidence type="ECO:0000256" key="3">
    <source>
        <dbReference type="ARBA" id="ARBA00022694"/>
    </source>
</evidence>
<evidence type="ECO:0000256" key="5">
    <source>
        <dbReference type="HAMAP-Rule" id="MF_01080"/>
    </source>
</evidence>
<evidence type="ECO:0000256" key="1">
    <source>
        <dbReference type="ARBA" id="ARBA00000385"/>
    </source>
</evidence>
<accession>A0A2N6VNS8</accession>
<evidence type="ECO:0000259" key="6">
    <source>
        <dbReference type="Pfam" id="PF01509"/>
    </source>
</evidence>
<dbReference type="EMBL" id="PNHK01000002">
    <property type="protein sequence ID" value="PMD05747.1"/>
    <property type="molecule type" value="Genomic_DNA"/>
</dbReference>
<dbReference type="OrthoDB" id="9802309at2"/>
<comment type="catalytic activity">
    <reaction evidence="1 5">
        <text>uridine(55) in tRNA = pseudouridine(55) in tRNA</text>
        <dbReference type="Rhea" id="RHEA:42532"/>
        <dbReference type="Rhea" id="RHEA-COMP:10101"/>
        <dbReference type="Rhea" id="RHEA-COMP:10102"/>
        <dbReference type="ChEBI" id="CHEBI:65314"/>
        <dbReference type="ChEBI" id="CHEBI:65315"/>
        <dbReference type="EC" id="5.4.99.25"/>
    </reaction>
</comment>
<dbReference type="GO" id="GO:0003723">
    <property type="term" value="F:RNA binding"/>
    <property type="evidence" value="ECO:0007669"/>
    <property type="project" value="InterPro"/>
</dbReference>
<reference evidence="8 9" key="1">
    <citation type="submission" date="2017-09" db="EMBL/GenBank/DDBJ databases">
        <title>Bacterial strain isolated from the female urinary microbiota.</title>
        <authorList>
            <person name="Thomas-White K."/>
            <person name="Kumar N."/>
            <person name="Forster S."/>
            <person name="Putonti C."/>
            <person name="Lawley T."/>
            <person name="Wolfe A.J."/>
        </authorList>
    </citation>
    <scope>NUCLEOTIDE SEQUENCE [LARGE SCALE GENOMIC DNA]</scope>
    <source>
        <strain evidence="8 9">UMB1301</strain>
    </source>
</reference>
<evidence type="ECO:0000313" key="8">
    <source>
        <dbReference type="EMBL" id="PMD05747.1"/>
    </source>
</evidence>
<feature type="domain" description="tRNA pseudouridylate synthase B C-terminal" evidence="7">
    <location>
        <begin position="193"/>
        <end position="229"/>
    </location>
</feature>
<evidence type="ECO:0000256" key="2">
    <source>
        <dbReference type="ARBA" id="ARBA00005642"/>
    </source>
</evidence>
<keyword evidence="4 5" id="KW-0413">Isomerase</keyword>
<dbReference type="PANTHER" id="PTHR13767:SF2">
    <property type="entry name" value="PSEUDOURIDYLATE SYNTHASE TRUB1"/>
    <property type="match status" value="1"/>
</dbReference>